<evidence type="ECO:0000313" key="2">
    <source>
        <dbReference type="EMBL" id="KAK9941240.1"/>
    </source>
</evidence>
<gene>
    <name evidence="2" type="ORF">M0R45_017856</name>
</gene>
<organism evidence="2 3">
    <name type="scientific">Rubus argutus</name>
    <name type="common">Southern blackberry</name>
    <dbReference type="NCBI Taxonomy" id="59490"/>
    <lineage>
        <taxon>Eukaryota</taxon>
        <taxon>Viridiplantae</taxon>
        <taxon>Streptophyta</taxon>
        <taxon>Embryophyta</taxon>
        <taxon>Tracheophyta</taxon>
        <taxon>Spermatophyta</taxon>
        <taxon>Magnoliopsida</taxon>
        <taxon>eudicotyledons</taxon>
        <taxon>Gunneridae</taxon>
        <taxon>Pentapetalae</taxon>
        <taxon>rosids</taxon>
        <taxon>fabids</taxon>
        <taxon>Rosales</taxon>
        <taxon>Rosaceae</taxon>
        <taxon>Rosoideae</taxon>
        <taxon>Rosoideae incertae sedis</taxon>
        <taxon>Rubus</taxon>
    </lineage>
</organism>
<feature type="compositionally biased region" description="Polar residues" evidence="1">
    <location>
        <begin position="447"/>
        <end position="474"/>
    </location>
</feature>
<feature type="compositionally biased region" description="Polar residues" evidence="1">
    <location>
        <begin position="517"/>
        <end position="535"/>
    </location>
</feature>
<feature type="compositionally biased region" description="Low complexity" evidence="1">
    <location>
        <begin position="361"/>
        <end position="374"/>
    </location>
</feature>
<evidence type="ECO:0000256" key="1">
    <source>
        <dbReference type="SAM" id="MobiDB-lite"/>
    </source>
</evidence>
<dbReference type="EMBL" id="JBEDUW010000003">
    <property type="protein sequence ID" value="KAK9941240.1"/>
    <property type="molecule type" value="Genomic_DNA"/>
</dbReference>
<feature type="region of interest" description="Disordered" evidence="1">
    <location>
        <begin position="447"/>
        <end position="561"/>
    </location>
</feature>
<accession>A0AAW1XWV8</accession>
<sequence length="561" mass="61892">MGDAPYQELRFGFESARFRLGSSSLSPLLSPSTRRLSIGGVEPSSRRQRPAPAAARQLSWMSLQGWLVDAEEATSARAIKGGLKPEQAVAWELFSPIQRVLFIAIISVAAAESRKNRLISQLKKSVEFRDQVLSNMQHKLDSLCEQMNNIKDHSTTRSRDASPTTNVELASNEDFGCDKIKFVDCGCWLCDQHRDLSHGLVSNNNMKGSNGDEILQYKMSFENVAEQEERRMSDLSDMASSVTSAADIQLNSLAIEQDIYNLRRDCEEKDGTIQELTSLLHSSETAGSKRIAELGDIIRRKNSTITRLKKDMAVLEQQVVHHTRLRRPSYSSLSSDDGEFTDPLPQIPHMAENLLYDMDNSTSPSSSDSDSSSPVNRAHASVVKTPEIAKNLETPPQIFDSASTSQKSVPEKALTSMLEQQTGRHTKPQSMAPLQEITMNSWRLRSVNTKSQPVSPRSQPTRPLSPLSKRSQPASPGSRPVSPLSPLSRRSQPASSGSRPASPLSSLPKKSQPASSIKKTSTAQSSRPRQLSTGGDSKVSKRHFLSLQTESKDATPQKRWA</sequence>
<feature type="region of interest" description="Disordered" evidence="1">
    <location>
        <begin position="326"/>
        <end position="433"/>
    </location>
</feature>
<evidence type="ECO:0000313" key="3">
    <source>
        <dbReference type="Proteomes" id="UP001457282"/>
    </source>
</evidence>
<feature type="compositionally biased region" description="Low complexity" evidence="1">
    <location>
        <begin position="475"/>
        <end position="516"/>
    </location>
</feature>
<name>A0AAW1XWV8_RUBAR</name>
<reference evidence="2 3" key="1">
    <citation type="journal article" date="2023" name="G3 (Bethesda)">
        <title>A chromosome-length genome assembly and annotation of blackberry (Rubus argutus, cv. 'Hillquist').</title>
        <authorList>
            <person name="Bruna T."/>
            <person name="Aryal R."/>
            <person name="Dudchenko O."/>
            <person name="Sargent D.J."/>
            <person name="Mead D."/>
            <person name="Buti M."/>
            <person name="Cavallini A."/>
            <person name="Hytonen T."/>
            <person name="Andres J."/>
            <person name="Pham M."/>
            <person name="Weisz D."/>
            <person name="Mascagni F."/>
            <person name="Usai G."/>
            <person name="Natali L."/>
            <person name="Bassil N."/>
            <person name="Fernandez G.E."/>
            <person name="Lomsadze A."/>
            <person name="Armour M."/>
            <person name="Olukolu B."/>
            <person name="Poorten T."/>
            <person name="Britton C."/>
            <person name="Davik J."/>
            <person name="Ashrafi H."/>
            <person name="Aiden E.L."/>
            <person name="Borodovsky M."/>
            <person name="Worthington M."/>
        </authorList>
    </citation>
    <scope>NUCLEOTIDE SEQUENCE [LARGE SCALE GENOMIC DNA]</scope>
    <source>
        <strain evidence="2">PI 553951</strain>
    </source>
</reference>
<keyword evidence="3" id="KW-1185">Reference proteome</keyword>
<proteinExistence type="predicted"/>
<feature type="compositionally biased region" description="Basic and acidic residues" evidence="1">
    <location>
        <begin position="550"/>
        <end position="561"/>
    </location>
</feature>
<dbReference type="Proteomes" id="UP001457282">
    <property type="component" value="Unassembled WGS sequence"/>
</dbReference>
<dbReference type="PANTHER" id="PTHR35507:SF1">
    <property type="entry name" value="TMF_TATA_BD DOMAIN-CONTAINING PROTEIN"/>
    <property type="match status" value="1"/>
</dbReference>
<dbReference type="PANTHER" id="PTHR35507">
    <property type="entry name" value="OS09G0488600 PROTEIN"/>
    <property type="match status" value="1"/>
</dbReference>
<protein>
    <submittedName>
        <fullName evidence="2">Uncharacterized protein</fullName>
    </submittedName>
</protein>
<dbReference type="AlphaFoldDB" id="A0AAW1XWV8"/>
<comment type="caution">
    <text evidence="2">The sequence shown here is derived from an EMBL/GenBank/DDBJ whole genome shotgun (WGS) entry which is preliminary data.</text>
</comment>